<evidence type="ECO:0000313" key="3">
    <source>
        <dbReference type="Proteomes" id="UP001501251"/>
    </source>
</evidence>
<proteinExistence type="predicted"/>
<evidence type="ECO:0000256" key="1">
    <source>
        <dbReference type="SAM" id="Phobius"/>
    </source>
</evidence>
<keyword evidence="1" id="KW-0812">Transmembrane</keyword>
<organism evidence="2 3">
    <name type="scientific">Streptosporangium oxazolinicum</name>
    <dbReference type="NCBI Taxonomy" id="909287"/>
    <lineage>
        <taxon>Bacteria</taxon>
        <taxon>Bacillati</taxon>
        <taxon>Actinomycetota</taxon>
        <taxon>Actinomycetes</taxon>
        <taxon>Streptosporangiales</taxon>
        <taxon>Streptosporangiaceae</taxon>
        <taxon>Streptosporangium</taxon>
    </lineage>
</organism>
<reference evidence="3" key="1">
    <citation type="journal article" date="2019" name="Int. J. Syst. Evol. Microbiol.">
        <title>The Global Catalogue of Microorganisms (GCM) 10K type strain sequencing project: providing services to taxonomists for standard genome sequencing and annotation.</title>
        <authorList>
            <consortium name="The Broad Institute Genomics Platform"/>
            <consortium name="The Broad Institute Genome Sequencing Center for Infectious Disease"/>
            <person name="Wu L."/>
            <person name="Ma J."/>
        </authorList>
    </citation>
    <scope>NUCLEOTIDE SEQUENCE [LARGE SCALE GENOMIC DNA]</scope>
    <source>
        <strain evidence="3">JCM 17388</strain>
    </source>
</reference>
<name>A0ABP8BEH9_9ACTN</name>
<sequence>MEQSVVRALLTAIILISAVIVGIVGVWLAKHGGMSLPNAILAGAGGFGITIPILLALAQFLMGMPS</sequence>
<keyword evidence="1" id="KW-1133">Transmembrane helix</keyword>
<evidence type="ECO:0000313" key="2">
    <source>
        <dbReference type="EMBL" id="GAA4205017.1"/>
    </source>
</evidence>
<accession>A0ABP8BEH9</accession>
<dbReference type="Proteomes" id="UP001501251">
    <property type="component" value="Unassembled WGS sequence"/>
</dbReference>
<feature type="transmembrane region" description="Helical" evidence="1">
    <location>
        <begin position="40"/>
        <end position="62"/>
    </location>
</feature>
<comment type="caution">
    <text evidence="2">The sequence shown here is derived from an EMBL/GenBank/DDBJ whole genome shotgun (WGS) entry which is preliminary data.</text>
</comment>
<gene>
    <name evidence="2" type="ORF">GCM10022252_64890</name>
</gene>
<keyword evidence="1" id="KW-0472">Membrane</keyword>
<dbReference type="EMBL" id="BAABAQ010000014">
    <property type="protein sequence ID" value="GAA4205017.1"/>
    <property type="molecule type" value="Genomic_DNA"/>
</dbReference>
<keyword evidence="3" id="KW-1185">Reference proteome</keyword>
<dbReference type="RefSeq" id="WP_344921981.1">
    <property type="nucleotide sequence ID" value="NZ_BAABAQ010000014.1"/>
</dbReference>
<protein>
    <submittedName>
        <fullName evidence="2">Uncharacterized protein</fullName>
    </submittedName>
</protein>
<feature type="transmembrane region" description="Helical" evidence="1">
    <location>
        <begin position="6"/>
        <end position="28"/>
    </location>
</feature>